<sequence>MDRRTFLNTGVGVAALGAAGGMPAPALSQGAAARTLRFVPQANLANFDPIWGTQYVVRNASAMVWDTLYGVDDKLEPKPQMVESDEVSSDGLTWTFKLRPQLRFHDGTPVLAKDVVASITRWMPRDPMGQMIRAILAEMTAVDDRTWKMVLRRPYSKMRFAFGKTNTPILFIMPERIARTDPFQQISEYVGSGPMRFVRDEWVPGAKSVFQKFDGYVPRNEQPSWLAGGKRINVDRVEWVVMPDPATAAAALQNGEVDWWENPISDLIPVMRRNRNIRVDIADPLGNIGSFRMNHLHAPFNSLKIRQAILMAMSQEDYMRALVGNDDALWKPLPGFFTPGTPSYTEAGGDILKGPRNIDAAKRLLAEGGYSGQPVICIVAQDQPITKTQGDVTADLLKRLGMNVDFVATDWGTVGQRRAMKNPPGQGGWSMFHTWHAGADCVNPASYNAIRANGDGAWFGWPNVPSVEQAVTEWFDAPDAAAERVAMDKLNREAISNVVYAPTGFFLGYTAWRSNVSGIQKGPLPFFWGVTKA</sequence>
<reference evidence="5" key="2">
    <citation type="journal article" date="2021" name="Syst. Appl. Microbiol.">
        <title>Roseomonas hellenica sp. nov., isolated from roots of wild-growing Alkanna tinctoria.</title>
        <authorList>
            <person name="Rat A."/>
            <person name="Naranjo H.D."/>
            <person name="Lebbe L."/>
            <person name="Cnockaert M."/>
            <person name="Krigas N."/>
            <person name="Grigoriadou K."/>
            <person name="Maloupa E."/>
            <person name="Willems A."/>
        </authorList>
    </citation>
    <scope>NUCLEOTIDE SEQUENCE</scope>
    <source>
        <strain evidence="5">LMG 31231</strain>
    </source>
</reference>
<feature type="domain" description="Solute-binding protein family 5" evidence="4">
    <location>
        <begin position="76"/>
        <end position="422"/>
    </location>
</feature>
<dbReference type="Pfam" id="PF00496">
    <property type="entry name" value="SBP_bac_5"/>
    <property type="match status" value="1"/>
</dbReference>
<dbReference type="PANTHER" id="PTHR30290:SF38">
    <property type="entry name" value="D,D-DIPEPTIDE-BINDING PERIPLASMIC PROTEIN DDPA-RELATED"/>
    <property type="match status" value="1"/>
</dbReference>
<dbReference type="Gene3D" id="3.40.190.10">
    <property type="entry name" value="Periplasmic binding protein-like II"/>
    <property type="match status" value="1"/>
</dbReference>
<dbReference type="InterPro" id="IPR000914">
    <property type="entry name" value="SBP_5_dom"/>
</dbReference>
<dbReference type="AlphaFoldDB" id="A0A9X9WRN3"/>
<reference evidence="5" key="1">
    <citation type="submission" date="2020-01" db="EMBL/GenBank/DDBJ databases">
        <authorList>
            <person name="Rat A."/>
        </authorList>
    </citation>
    <scope>NUCLEOTIDE SEQUENCE</scope>
    <source>
        <strain evidence="5">LMG 31231</strain>
    </source>
</reference>
<dbReference type="Gene3D" id="3.10.105.10">
    <property type="entry name" value="Dipeptide-binding Protein, Domain 3"/>
    <property type="match status" value="1"/>
</dbReference>
<evidence type="ECO:0000256" key="3">
    <source>
        <dbReference type="ARBA" id="ARBA00022729"/>
    </source>
</evidence>
<dbReference type="PROSITE" id="PS51318">
    <property type="entry name" value="TAT"/>
    <property type="match status" value="1"/>
</dbReference>
<dbReference type="InterPro" id="IPR039424">
    <property type="entry name" value="SBP_5"/>
</dbReference>
<organism evidence="5 6">
    <name type="scientific">Neoroseomonas soli</name>
    <dbReference type="NCBI Taxonomy" id="1081025"/>
    <lineage>
        <taxon>Bacteria</taxon>
        <taxon>Pseudomonadati</taxon>
        <taxon>Pseudomonadota</taxon>
        <taxon>Alphaproteobacteria</taxon>
        <taxon>Acetobacterales</taxon>
        <taxon>Acetobacteraceae</taxon>
        <taxon>Neoroseomonas</taxon>
    </lineage>
</organism>
<keyword evidence="6" id="KW-1185">Reference proteome</keyword>
<gene>
    <name evidence="5" type="ORF">GXW76_01380</name>
</gene>
<evidence type="ECO:0000313" key="5">
    <source>
        <dbReference type="EMBL" id="MBR0669812.1"/>
    </source>
</evidence>
<comment type="similarity">
    <text evidence="2">Belongs to the bacterial solute-binding protein 5 family.</text>
</comment>
<dbReference type="CDD" id="cd08502">
    <property type="entry name" value="PBP2_NikA_DppA_OppA_like_16"/>
    <property type="match status" value="1"/>
</dbReference>
<protein>
    <submittedName>
        <fullName evidence="5">ABC transporter substrate-binding protein</fullName>
    </submittedName>
</protein>
<dbReference type="GO" id="GO:1904680">
    <property type="term" value="F:peptide transmembrane transporter activity"/>
    <property type="evidence" value="ECO:0007669"/>
    <property type="project" value="TreeGrafter"/>
</dbReference>
<evidence type="ECO:0000259" key="4">
    <source>
        <dbReference type="Pfam" id="PF00496"/>
    </source>
</evidence>
<dbReference type="GO" id="GO:0015833">
    <property type="term" value="P:peptide transport"/>
    <property type="evidence" value="ECO:0007669"/>
    <property type="project" value="TreeGrafter"/>
</dbReference>
<evidence type="ECO:0000256" key="2">
    <source>
        <dbReference type="ARBA" id="ARBA00005695"/>
    </source>
</evidence>
<dbReference type="EMBL" id="JAAEDM010000002">
    <property type="protein sequence ID" value="MBR0669812.1"/>
    <property type="molecule type" value="Genomic_DNA"/>
</dbReference>
<name>A0A9X9WRN3_9PROT</name>
<comment type="caution">
    <text evidence="5">The sequence shown here is derived from an EMBL/GenBank/DDBJ whole genome shotgun (WGS) entry which is preliminary data.</text>
</comment>
<evidence type="ECO:0000313" key="6">
    <source>
        <dbReference type="Proteomes" id="UP001138751"/>
    </source>
</evidence>
<keyword evidence="3" id="KW-0732">Signal</keyword>
<dbReference type="SUPFAM" id="SSF53850">
    <property type="entry name" value="Periplasmic binding protein-like II"/>
    <property type="match status" value="1"/>
</dbReference>
<proteinExistence type="inferred from homology"/>
<comment type="subcellular location">
    <subcellularLocation>
        <location evidence="1">Periplasm</location>
    </subcellularLocation>
</comment>
<evidence type="ECO:0000256" key="1">
    <source>
        <dbReference type="ARBA" id="ARBA00004418"/>
    </source>
</evidence>
<accession>A0A9X9WRN3</accession>
<dbReference type="RefSeq" id="WP_211860189.1">
    <property type="nucleotide sequence ID" value="NZ_JAAEDM010000002.1"/>
</dbReference>
<dbReference type="InterPro" id="IPR006311">
    <property type="entry name" value="TAT_signal"/>
</dbReference>
<dbReference type="PANTHER" id="PTHR30290">
    <property type="entry name" value="PERIPLASMIC BINDING COMPONENT OF ABC TRANSPORTER"/>
    <property type="match status" value="1"/>
</dbReference>
<dbReference type="Proteomes" id="UP001138751">
    <property type="component" value="Unassembled WGS sequence"/>
</dbReference>